<dbReference type="Proteomes" id="UP000261166">
    <property type="component" value="Unassembled WGS sequence"/>
</dbReference>
<keyword evidence="3" id="KW-1003">Cell membrane</keyword>
<dbReference type="PROSITE" id="PS50928">
    <property type="entry name" value="ABC_TM1"/>
    <property type="match status" value="1"/>
</dbReference>
<keyword evidence="4 7" id="KW-0812">Transmembrane</keyword>
<reference evidence="10 12" key="1">
    <citation type="submission" date="2018-08" db="EMBL/GenBank/DDBJ databases">
        <title>A genome reference for cultivated species of the human gut microbiota.</title>
        <authorList>
            <person name="Zou Y."/>
            <person name="Xue W."/>
            <person name="Luo G."/>
        </authorList>
    </citation>
    <scope>NUCLEOTIDE SEQUENCE [LARGE SCALE GENOMIC DNA]</scope>
    <source>
        <strain evidence="10 12">AF26-4BH</strain>
        <strain evidence="9">TF05-5AC</strain>
    </source>
</reference>
<protein>
    <submittedName>
        <fullName evidence="10">Carbohydrate ABC transporter permease</fullName>
    </submittedName>
</protein>
<feature type="transmembrane region" description="Helical" evidence="7">
    <location>
        <begin position="244"/>
        <end position="265"/>
    </location>
</feature>
<dbReference type="EMBL" id="QVLU01000003">
    <property type="protein sequence ID" value="RGE73494.1"/>
    <property type="molecule type" value="Genomic_DNA"/>
</dbReference>
<dbReference type="Proteomes" id="UP000260812">
    <property type="component" value="Unassembled WGS sequence"/>
</dbReference>
<feature type="transmembrane region" description="Helical" evidence="7">
    <location>
        <begin position="12"/>
        <end position="34"/>
    </location>
</feature>
<evidence type="ECO:0000256" key="3">
    <source>
        <dbReference type="ARBA" id="ARBA00022475"/>
    </source>
</evidence>
<dbReference type="GO" id="GO:0005886">
    <property type="term" value="C:plasma membrane"/>
    <property type="evidence" value="ECO:0007669"/>
    <property type="project" value="UniProtKB-SubCell"/>
</dbReference>
<accession>A0A3E3J2E1</accession>
<dbReference type="OrthoDB" id="9787837at2"/>
<dbReference type="PANTHER" id="PTHR43744">
    <property type="entry name" value="ABC TRANSPORTER PERMEASE PROTEIN MG189-RELATED-RELATED"/>
    <property type="match status" value="1"/>
</dbReference>
<evidence type="ECO:0000313" key="10">
    <source>
        <dbReference type="EMBL" id="RGE73494.1"/>
    </source>
</evidence>
<evidence type="ECO:0000256" key="1">
    <source>
        <dbReference type="ARBA" id="ARBA00004651"/>
    </source>
</evidence>
<feature type="transmembrane region" description="Helical" evidence="7">
    <location>
        <begin position="80"/>
        <end position="101"/>
    </location>
</feature>
<evidence type="ECO:0000256" key="4">
    <source>
        <dbReference type="ARBA" id="ARBA00022692"/>
    </source>
</evidence>
<evidence type="ECO:0000256" key="5">
    <source>
        <dbReference type="ARBA" id="ARBA00022989"/>
    </source>
</evidence>
<evidence type="ECO:0000256" key="7">
    <source>
        <dbReference type="RuleBase" id="RU363032"/>
    </source>
</evidence>
<name>A0A3E3J2E1_9FIRM</name>
<dbReference type="InterPro" id="IPR000515">
    <property type="entry name" value="MetI-like"/>
</dbReference>
<dbReference type="AlphaFoldDB" id="A0A3E3J2E1"/>
<feature type="domain" description="ABC transmembrane type-1" evidence="8">
    <location>
        <begin position="76"/>
        <end position="265"/>
    </location>
</feature>
<proteinExistence type="inferred from homology"/>
<keyword evidence="2 7" id="KW-0813">Transport</keyword>
<dbReference type="PANTHER" id="PTHR43744:SF12">
    <property type="entry name" value="ABC TRANSPORTER PERMEASE PROTEIN MG189-RELATED"/>
    <property type="match status" value="1"/>
</dbReference>
<evidence type="ECO:0000313" key="11">
    <source>
        <dbReference type="Proteomes" id="UP000260812"/>
    </source>
</evidence>
<comment type="similarity">
    <text evidence="7">Belongs to the binding-protein-dependent transport system permease family.</text>
</comment>
<dbReference type="Pfam" id="PF00528">
    <property type="entry name" value="BPD_transp_1"/>
    <property type="match status" value="1"/>
</dbReference>
<comment type="subcellular location">
    <subcellularLocation>
        <location evidence="1 7">Cell membrane</location>
        <topology evidence="1 7">Multi-pass membrane protein</topology>
    </subcellularLocation>
</comment>
<dbReference type="CDD" id="cd06261">
    <property type="entry name" value="TM_PBP2"/>
    <property type="match status" value="1"/>
</dbReference>
<keyword evidence="11" id="KW-1185">Reference proteome</keyword>
<feature type="transmembrane region" description="Helical" evidence="7">
    <location>
        <begin position="186"/>
        <end position="211"/>
    </location>
</feature>
<evidence type="ECO:0000256" key="2">
    <source>
        <dbReference type="ARBA" id="ARBA00022448"/>
    </source>
</evidence>
<dbReference type="InterPro" id="IPR035906">
    <property type="entry name" value="MetI-like_sf"/>
</dbReference>
<gene>
    <name evidence="10" type="ORF">DWY69_04760</name>
    <name evidence="9" type="ORF">DXC51_10105</name>
</gene>
<evidence type="ECO:0000259" key="8">
    <source>
        <dbReference type="PROSITE" id="PS50928"/>
    </source>
</evidence>
<evidence type="ECO:0000313" key="12">
    <source>
        <dbReference type="Proteomes" id="UP000261166"/>
    </source>
</evidence>
<evidence type="ECO:0000313" key="9">
    <source>
        <dbReference type="EMBL" id="RGE60896.1"/>
    </source>
</evidence>
<evidence type="ECO:0000256" key="6">
    <source>
        <dbReference type="ARBA" id="ARBA00023136"/>
    </source>
</evidence>
<comment type="caution">
    <text evidence="10">The sequence shown here is derived from an EMBL/GenBank/DDBJ whole genome shotgun (WGS) entry which is preliminary data.</text>
</comment>
<feature type="transmembrane region" description="Helical" evidence="7">
    <location>
        <begin position="113"/>
        <end position="133"/>
    </location>
</feature>
<dbReference type="SUPFAM" id="SSF161098">
    <property type="entry name" value="MetI-like"/>
    <property type="match status" value="1"/>
</dbReference>
<dbReference type="GeneID" id="97987221"/>
<keyword evidence="5 7" id="KW-1133">Transmembrane helix</keyword>
<dbReference type="GO" id="GO:0055085">
    <property type="term" value="P:transmembrane transport"/>
    <property type="evidence" value="ECO:0007669"/>
    <property type="project" value="InterPro"/>
</dbReference>
<dbReference type="EMBL" id="QVLV01000006">
    <property type="protein sequence ID" value="RGE60896.1"/>
    <property type="molecule type" value="Genomic_DNA"/>
</dbReference>
<sequence length="280" mass="32396">MLTKSYKRKVRIQHSLLFVILMIIGLTMLVPFFWTLSSSFKYDREIFEYPIKWIPEVFRWSNYQEVWTRVNFLTYYLNTIKLSIIVTVGQVVTCSLAAYSFAKMDYPGRDKIFLCYLATMMVPWHAIMIPQFIIIKNMGFYDSHWSIILMNLFSAFGVFLLRQFMLGIPMELSEAARIDGCGELKIYSQIIMPMCKPGLATLVVFTFNFMWNDYMGPMIYLNTDKLKTIQIGLAAFRTEYGAEYGLIMAGTVCSLLPMVLIYCVAQKYLIEGIAFSGLKG</sequence>
<dbReference type="Gene3D" id="1.10.3720.10">
    <property type="entry name" value="MetI-like"/>
    <property type="match status" value="1"/>
</dbReference>
<dbReference type="RefSeq" id="WP_021635172.1">
    <property type="nucleotide sequence ID" value="NZ_JBKUNB010000010.1"/>
</dbReference>
<keyword evidence="6 7" id="KW-0472">Membrane</keyword>
<feature type="transmembrane region" description="Helical" evidence="7">
    <location>
        <begin position="145"/>
        <end position="165"/>
    </location>
</feature>
<organism evidence="10 12">
    <name type="scientific">Eisenbergiella massiliensis</name>
    <dbReference type="NCBI Taxonomy" id="1720294"/>
    <lineage>
        <taxon>Bacteria</taxon>
        <taxon>Bacillati</taxon>
        <taxon>Bacillota</taxon>
        <taxon>Clostridia</taxon>
        <taxon>Lachnospirales</taxon>
        <taxon>Lachnospiraceae</taxon>
        <taxon>Eisenbergiella</taxon>
    </lineage>
</organism>